<evidence type="ECO:0000256" key="1">
    <source>
        <dbReference type="SAM" id="Coils"/>
    </source>
</evidence>
<feature type="region of interest" description="Disordered" evidence="2">
    <location>
        <begin position="106"/>
        <end position="129"/>
    </location>
</feature>
<protein>
    <submittedName>
        <fullName evidence="3">Uncharacterized protein</fullName>
    </submittedName>
</protein>
<proteinExistence type="predicted"/>
<feature type="region of interest" description="Disordered" evidence="2">
    <location>
        <begin position="444"/>
        <end position="472"/>
    </location>
</feature>
<comment type="caution">
    <text evidence="3">The sequence shown here is derived from an EMBL/GenBank/DDBJ whole genome shotgun (WGS) entry which is preliminary data.</text>
</comment>
<dbReference type="EMBL" id="CAICTM010001150">
    <property type="protein sequence ID" value="CAB9520992.1"/>
    <property type="molecule type" value="Genomic_DNA"/>
</dbReference>
<dbReference type="AlphaFoldDB" id="A0A9N8HQ31"/>
<evidence type="ECO:0000313" key="3">
    <source>
        <dbReference type="EMBL" id="CAB9520992.1"/>
    </source>
</evidence>
<feature type="coiled-coil region" evidence="1">
    <location>
        <begin position="515"/>
        <end position="568"/>
    </location>
</feature>
<evidence type="ECO:0000313" key="4">
    <source>
        <dbReference type="Proteomes" id="UP001153069"/>
    </source>
</evidence>
<feature type="compositionally biased region" description="Polar residues" evidence="2">
    <location>
        <begin position="33"/>
        <end position="44"/>
    </location>
</feature>
<dbReference type="OrthoDB" id="47507at2759"/>
<feature type="compositionally biased region" description="Low complexity" evidence="2">
    <location>
        <begin position="106"/>
        <end position="121"/>
    </location>
</feature>
<accession>A0A9N8HQ31</accession>
<feature type="region of interest" description="Disordered" evidence="2">
    <location>
        <begin position="28"/>
        <end position="50"/>
    </location>
</feature>
<feature type="coiled-coil region" evidence="1">
    <location>
        <begin position="381"/>
        <end position="425"/>
    </location>
</feature>
<feature type="compositionally biased region" description="Basic residues" evidence="2">
    <location>
        <begin position="449"/>
        <end position="463"/>
    </location>
</feature>
<sequence>MMMTPRAASAEMASVAKPEMAFTPQRKPLQLHSLPNSKAGTPSGISHKATDETLSTTNCDDSLTASVNMSATRLYAPPVFAVNVDKRNVRQRLRDQEAKIAALLQTSKSSTSPTASVSAGTETSSPHAGASDEILLKLVQALEQDLKKVEGEKNELKEQLAQVEKQKATIDEDEDIDSMKDVEVVASLKEVEVVAAQDDDTTTVTALKDEMARLKLELRRKTHESLLLQDRWENTLQRMVQYQIDLETHDVHYTDYATRQFQLGNEALQEIKEMTKKDQPPETRQLGKQAKHMMSTLLKDLEVMGERYQESRVNQEVQLAHWKQKQLEWQHKAEVLEETLQEYNIEIPENVASITAPSMSGPLMKFHEKLRLQQTAAMQSHDDLYAQSQAAKQEAEAAQLERSVLQEEVKRLQQTVTQLQSLTRQQQDTLQEAAAAAAAAVSAAAADSKKKKNWNPFGKKKKQDKPPPPPVVIPPPLVNLTASLAPMQGESTRFEELQGQVQSQSEAFKQLHEAFQKQAKQNAQLQQTITDLRMEQHAAAAKEENRALNDLQALFDDLQLQRRKEQMAAEAELEQIRSQLGTLNKPNI</sequence>
<feature type="coiled-coil region" evidence="1">
    <location>
        <begin position="139"/>
        <end position="173"/>
    </location>
</feature>
<dbReference type="Proteomes" id="UP001153069">
    <property type="component" value="Unassembled WGS sequence"/>
</dbReference>
<evidence type="ECO:0000256" key="2">
    <source>
        <dbReference type="SAM" id="MobiDB-lite"/>
    </source>
</evidence>
<keyword evidence="1" id="KW-0175">Coiled coil</keyword>
<gene>
    <name evidence="3" type="ORF">SEMRO_1152_G246960.1</name>
</gene>
<name>A0A9N8HQ31_9STRA</name>
<organism evidence="3 4">
    <name type="scientific">Seminavis robusta</name>
    <dbReference type="NCBI Taxonomy" id="568900"/>
    <lineage>
        <taxon>Eukaryota</taxon>
        <taxon>Sar</taxon>
        <taxon>Stramenopiles</taxon>
        <taxon>Ochrophyta</taxon>
        <taxon>Bacillariophyta</taxon>
        <taxon>Bacillariophyceae</taxon>
        <taxon>Bacillariophycidae</taxon>
        <taxon>Naviculales</taxon>
        <taxon>Naviculaceae</taxon>
        <taxon>Seminavis</taxon>
    </lineage>
</organism>
<reference evidence="3" key="1">
    <citation type="submission" date="2020-06" db="EMBL/GenBank/DDBJ databases">
        <authorList>
            <consortium name="Plant Systems Biology data submission"/>
        </authorList>
    </citation>
    <scope>NUCLEOTIDE SEQUENCE</scope>
    <source>
        <strain evidence="3">D6</strain>
    </source>
</reference>
<keyword evidence="4" id="KW-1185">Reference proteome</keyword>